<dbReference type="OrthoDB" id="10068225at2759"/>
<protein>
    <submittedName>
        <fullName evidence="2">Uncharacterized protein</fullName>
    </submittedName>
</protein>
<feature type="compositionally biased region" description="Basic and acidic residues" evidence="1">
    <location>
        <begin position="137"/>
        <end position="153"/>
    </location>
</feature>
<feature type="compositionally biased region" description="Polar residues" evidence="1">
    <location>
        <begin position="126"/>
        <end position="135"/>
    </location>
</feature>
<comment type="caution">
    <text evidence="2">The sequence shown here is derived from an EMBL/GenBank/DDBJ whole genome shotgun (WGS) entry which is preliminary data.</text>
</comment>
<feature type="region of interest" description="Disordered" evidence="1">
    <location>
        <begin position="71"/>
        <end position="154"/>
    </location>
</feature>
<gene>
    <name evidence="2" type="ORF">ILUMI_02762</name>
</gene>
<evidence type="ECO:0000313" key="2">
    <source>
        <dbReference type="EMBL" id="KAF2903422.1"/>
    </source>
</evidence>
<evidence type="ECO:0000313" key="3">
    <source>
        <dbReference type="Proteomes" id="UP000801492"/>
    </source>
</evidence>
<dbReference type="Proteomes" id="UP000801492">
    <property type="component" value="Unassembled WGS sequence"/>
</dbReference>
<reference evidence="2" key="1">
    <citation type="submission" date="2019-08" db="EMBL/GenBank/DDBJ databases">
        <title>The genome of the North American firefly Photinus pyralis.</title>
        <authorList>
            <consortium name="Photinus pyralis genome working group"/>
            <person name="Fallon T.R."/>
            <person name="Sander Lower S.E."/>
            <person name="Weng J.-K."/>
        </authorList>
    </citation>
    <scope>NUCLEOTIDE SEQUENCE</scope>
    <source>
        <strain evidence="2">TRF0915ILg1</strain>
        <tissue evidence="2">Whole body</tissue>
    </source>
</reference>
<evidence type="ECO:0000256" key="1">
    <source>
        <dbReference type="SAM" id="MobiDB-lite"/>
    </source>
</evidence>
<dbReference type="AlphaFoldDB" id="A0A8K0DH21"/>
<name>A0A8K0DH21_IGNLU</name>
<dbReference type="PANTHER" id="PTHR10773:SF19">
    <property type="match status" value="1"/>
</dbReference>
<dbReference type="EMBL" id="VTPC01001032">
    <property type="protein sequence ID" value="KAF2903422.1"/>
    <property type="molecule type" value="Genomic_DNA"/>
</dbReference>
<organism evidence="2 3">
    <name type="scientific">Ignelater luminosus</name>
    <name type="common">Cucubano</name>
    <name type="synonym">Pyrophorus luminosus</name>
    <dbReference type="NCBI Taxonomy" id="2038154"/>
    <lineage>
        <taxon>Eukaryota</taxon>
        <taxon>Metazoa</taxon>
        <taxon>Ecdysozoa</taxon>
        <taxon>Arthropoda</taxon>
        <taxon>Hexapoda</taxon>
        <taxon>Insecta</taxon>
        <taxon>Pterygota</taxon>
        <taxon>Neoptera</taxon>
        <taxon>Endopterygota</taxon>
        <taxon>Coleoptera</taxon>
        <taxon>Polyphaga</taxon>
        <taxon>Elateriformia</taxon>
        <taxon>Elateroidea</taxon>
        <taxon>Elateridae</taxon>
        <taxon>Agrypninae</taxon>
        <taxon>Pyrophorini</taxon>
        <taxon>Ignelater</taxon>
    </lineage>
</organism>
<sequence length="409" mass="47914">MSSRGKLLVQLAQNLKSNDNNIKISSERRTYAMLTPVPIGEFFMSHKSDIKFDFPSSFRFKSEHDRRDAGSSLYIDEPSTSNFQKDISSENDTSDLDWSDIEDSTYSPDYESEEHSDSSKNDLGFCSTSVSTANPHDNLRKDAEEDREGEKYNVRSITENSRKLTRKTKEILSRGKEIFKKTEGAGKEYLTQNGKLKRGPNVRDIDCKCHYKCTQFFSREQRQQIFKDFLQLMETQKLRWKFISKQVFRNPKKRSYSENVNRRTYSYVYNLISNNTSRQVCQKFFLATLDISIKTVKTAITKLTQNGTTKQIGVLFFRIIVEVLQKESTFHQELGVVPEKHSYYRHIFTTKFNYGFHRPKEDQCDFCTKHATLNEESKTTLQEDYDLDLLRKPESRDHKESDKESEIKQ</sequence>
<accession>A0A8K0DH21</accession>
<dbReference type="PANTHER" id="PTHR10773">
    <property type="entry name" value="DNA-DIRECTED RNA POLYMERASES I, II, AND III SUBUNIT RPABC2"/>
    <property type="match status" value="1"/>
</dbReference>
<keyword evidence="3" id="KW-1185">Reference proteome</keyword>
<feature type="compositionally biased region" description="Acidic residues" evidence="1">
    <location>
        <begin position="92"/>
        <end position="103"/>
    </location>
</feature>
<proteinExistence type="predicted"/>